<gene>
    <name evidence="2" type="ORF">N657DRAFT_389634</name>
</gene>
<accession>A0AAN6Z3M5</accession>
<proteinExistence type="predicted"/>
<reference evidence="2" key="2">
    <citation type="submission" date="2023-05" db="EMBL/GenBank/DDBJ databases">
        <authorList>
            <consortium name="Lawrence Berkeley National Laboratory"/>
            <person name="Steindorff A."/>
            <person name="Hensen N."/>
            <person name="Bonometti L."/>
            <person name="Westerberg I."/>
            <person name="Brannstrom I.O."/>
            <person name="Guillou S."/>
            <person name="Cros-Aarteil S."/>
            <person name="Calhoun S."/>
            <person name="Haridas S."/>
            <person name="Kuo A."/>
            <person name="Mondo S."/>
            <person name="Pangilinan J."/>
            <person name="Riley R."/>
            <person name="Labutti K."/>
            <person name="Andreopoulos B."/>
            <person name="Lipzen A."/>
            <person name="Chen C."/>
            <person name="Yanf M."/>
            <person name="Daum C."/>
            <person name="Ng V."/>
            <person name="Clum A."/>
            <person name="Ohm R."/>
            <person name="Martin F."/>
            <person name="Silar P."/>
            <person name="Natvig D."/>
            <person name="Lalanne C."/>
            <person name="Gautier V."/>
            <person name="Ament-Velasquez S.L."/>
            <person name="Kruys A."/>
            <person name="Hutchinson M.I."/>
            <person name="Powell A.J."/>
            <person name="Barry K."/>
            <person name="Miller A.N."/>
            <person name="Grigoriev I.V."/>
            <person name="Debuchy R."/>
            <person name="Gladieux P."/>
            <person name="Thoren M.H."/>
            <person name="Johannesson H."/>
        </authorList>
    </citation>
    <scope>NUCLEOTIDE SEQUENCE</scope>
    <source>
        <strain evidence="2">CBS 731.68</strain>
    </source>
</reference>
<reference evidence="2" key="1">
    <citation type="journal article" date="2023" name="Mol. Phylogenet. Evol.">
        <title>Genome-scale phylogeny and comparative genomics of the fungal order Sordariales.</title>
        <authorList>
            <person name="Hensen N."/>
            <person name="Bonometti L."/>
            <person name="Westerberg I."/>
            <person name="Brannstrom I.O."/>
            <person name="Guillou S."/>
            <person name="Cros-Aarteil S."/>
            <person name="Calhoun S."/>
            <person name="Haridas S."/>
            <person name="Kuo A."/>
            <person name="Mondo S."/>
            <person name="Pangilinan J."/>
            <person name="Riley R."/>
            <person name="LaButti K."/>
            <person name="Andreopoulos B."/>
            <person name="Lipzen A."/>
            <person name="Chen C."/>
            <person name="Yan M."/>
            <person name="Daum C."/>
            <person name="Ng V."/>
            <person name="Clum A."/>
            <person name="Steindorff A."/>
            <person name="Ohm R.A."/>
            <person name="Martin F."/>
            <person name="Silar P."/>
            <person name="Natvig D.O."/>
            <person name="Lalanne C."/>
            <person name="Gautier V."/>
            <person name="Ament-Velasquez S.L."/>
            <person name="Kruys A."/>
            <person name="Hutchinson M.I."/>
            <person name="Powell A.J."/>
            <person name="Barry K."/>
            <person name="Miller A.N."/>
            <person name="Grigoriev I.V."/>
            <person name="Debuchy R."/>
            <person name="Gladieux P."/>
            <person name="Hiltunen Thoren M."/>
            <person name="Johannesson H."/>
        </authorList>
    </citation>
    <scope>NUCLEOTIDE SEQUENCE</scope>
    <source>
        <strain evidence="2">CBS 731.68</strain>
    </source>
</reference>
<dbReference type="GeneID" id="87823913"/>
<organism evidence="2 3">
    <name type="scientific">Parathielavia appendiculata</name>
    <dbReference type="NCBI Taxonomy" id="2587402"/>
    <lineage>
        <taxon>Eukaryota</taxon>
        <taxon>Fungi</taxon>
        <taxon>Dikarya</taxon>
        <taxon>Ascomycota</taxon>
        <taxon>Pezizomycotina</taxon>
        <taxon>Sordariomycetes</taxon>
        <taxon>Sordariomycetidae</taxon>
        <taxon>Sordariales</taxon>
        <taxon>Chaetomiaceae</taxon>
        <taxon>Parathielavia</taxon>
    </lineage>
</organism>
<dbReference type="RefSeq" id="XP_062648156.1">
    <property type="nucleotide sequence ID" value="XM_062787143.1"/>
</dbReference>
<dbReference type="Proteomes" id="UP001302602">
    <property type="component" value="Unassembled WGS sequence"/>
</dbReference>
<dbReference type="EMBL" id="MU853227">
    <property type="protein sequence ID" value="KAK4124385.1"/>
    <property type="molecule type" value="Genomic_DNA"/>
</dbReference>
<evidence type="ECO:0000313" key="3">
    <source>
        <dbReference type="Proteomes" id="UP001302602"/>
    </source>
</evidence>
<keyword evidence="3" id="KW-1185">Reference proteome</keyword>
<evidence type="ECO:0000313" key="2">
    <source>
        <dbReference type="EMBL" id="KAK4124385.1"/>
    </source>
</evidence>
<dbReference type="AlphaFoldDB" id="A0AAN6Z3M5"/>
<evidence type="ECO:0000256" key="1">
    <source>
        <dbReference type="SAM" id="MobiDB-lite"/>
    </source>
</evidence>
<sequence length="123" mass="13924">MGPPLHAGTDLASGMAKKKEKKKEKQRPKNIENQTKKKKRKRQLRRLHLATATHRPIPCRYSSLAVTPATADLPTSQTANRSLRTRLFRRTYDIRTAVASFDLFSILLSHASSPCYPPSRKSL</sequence>
<feature type="compositionally biased region" description="Basic residues" evidence="1">
    <location>
        <begin position="16"/>
        <end position="28"/>
    </location>
</feature>
<protein>
    <submittedName>
        <fullName evidence="2">Uncharacterized protein</fullName>
    </submittedName>
</protein>
<name>A0AAN6Z3M5_9PEZI</name>
<comment type="caution">
    <text evidence="2">The sequence shown here is derived from an EMBL/GenBank/DDBJ whole genome shotgun (WGS) entry which is preliminary data.</text>
</comment>
<feature type="region of interest" description="Disordered" evidence="1">
    <location>
        <begin position="1"/>
        <end position="43"/>
    </location>
</feature>